<organism evidence="6 7">
    <name type="scientific">Centaurea solstitialis</name>
    <name type="common">yellow star-thistle</name>
    <dbReference type="NCBI Taxonomy" id="347529"/>
    <lineage>
        <taxon>Eukaryota</taxon>
        <taxon>Viridiplantae</taxon>
        <taxon>Streptophyta</taxon>
        <taxon>Embryophyta</taxon>
        <taxon>Tracheophyta</taxon>
        <taxon>Spermatophyta</taxon>
        <taxon>Magnoliopsida</taxon>
        <taxon>eudicotyledons</taxon>
        <taxon>Gunneridae</taxon>
        <taxon>Pentapetalae</taxon>
        <taxon>asterids</taxon>
        <taxon>campanulids</taxon>
        <taxon>Asterales</taxon>
        <taxon>Asteraceae</taxon>
        <taxon>Carduoideae</taxon>
        <taxon>Cardueae</taxon>
        <taxon>Centaureinae</taxon>
        <taxon>Centaurea</taxon>
    </lineage>
</organism>
<dbReference type="GO" id="GO:0007165">
    <property type="term" value="P:signal transduction"/>
    <property type="evidence" value="ECO:0007669"/>
    <property type="project" value="InterPro"/>
</dbReference>
<dbReference type="InterPro" id="IPR058192">
    <property type="entry name" value="WHD_ROQ1-like"/>
</dbReference>
<evidence type="ECO:0000256" key="1">
    <source>
        <dbReference type="ARBA" id="ARBA00022614"/>
    </source>
</evidence>
<keyword evidence="3" id="KW-0520">NAD</keyword>
<dbReference type="Gene3D" id="3.40.50.10140">
    <property type="entry name" value="Toll/interleukin-1 receptor homology (TIR) domain"/>
    <property type="match status" value="1"/>
</dbReference>
<feature type="compositionally biased region" description="Basic and acidic residues" evidence="4">
    <location>
        <begin position="648"/>
        <end position="659"/>
    </location>
</feature>
<dbReference type="Pfam" id="PF01582">
    <property type="entry name" value="TIR"/>
    <property type="match status" value="1"/>
</dbReference>
<dbReference type="AlphaFoldDB" id="A0AA38S335"/>
<dbReference type="Pfam" id="PF23282">
    <property type="entry name" value="WHD_ROQ1"/>
    <property type="match status" value="1"/>
</dbReference>
<protein>
    <recommendedName>
        <fullName evidence="5">TIR domain-containing protein</fullName>
    </recommendedName>
</protein>
<comment type="caution">
    <text evidence="6">The sequence shown here is derived from an EMBL/GenBank/DDBJ whole genome shotgun (WGS) entry which is preliminary data.</text>
</comment>
<dbReference type="EMBL" id="JARYMX010000315">
    <property type="protein sequence ID" value="KAJ9535350.1"/>
    <property type="molecule type" value="Genomic_DNA"/>
</dbReference>
<dbReference type="SMART" id="SM00255">
    <property type="entry name" value="TIR"/>
    <property type="match status" value="1"/>
</dbReference>
<keyword evidence="1" id="KW-0433">Leucine-rich repeat</keyword>
<dbReference type="FunFam" id="3.40.50.10140:FF:000007">
    <property type="entry name" value="Disease resistance protein (TIR-NBS-LRR class)"/>
    <property type="match status" value="1"/>
</dbReference>
<feature type="region of interest" description="Disordered" evidence="4">
    <location>
        <begin position="642"/>
        <end position="666"/>
    </location>
</feature>
<dbReference type="Gene3D" id="3.40.50.300">
    <property type="entry name" value="P-loop containing nucleotide triphosphate hydrolases"/>
    <property type="match status" value="1"/>
</dbReference>
<evidence type="ECO:0000313" key="7">
    <source>
        <dbReference type="Proteomes" id="UP001172457"/>
    </source>
</evidence>
<evidence type="ECO:0000313" key="6">
    <source>
        <dbReference type="EMBL" id="KAJ9535350.1"/>
    </source>
</evidence>
<dbReference type="InterPro" id="IPR002182">
    <property type="entry name" value="NB-ARC"/>
</dbReference>
<gene>
    <name evidence="6" type="ORF">OSB04_un001536</name>
</gene>
<proteinExistence type="predicted"/>
<dbReference type="InterPro" id="IPR035897">
    <property type="entry name" value="Toll_tir_struct_dom_sf"/>
</dbReference>
<dbReference type="InterPro" id="IPR044974">
    <property type="entry name" value="Disease_R_plants"/>
</dbReference>
<dbReference type="SUPFAM" id="SSF52200">
    <property type="entry name" value="Toll/Interleukin receptor TIR domain"/>
    <property type="match status" value="1"/>
</dbReference>
<dbReference type="SUPFAM" id="SSF52540">
    <property type="entry name" value="P-loop containing nucleoside triphosphate hydrolases"/>
    <property type="match status" value="1"/>
</dbReference>
<dbReference type="Pfam" id="PF00931">
    <property type="entry name" value="NB-ARC"/>
    <property type="match status" value="1"/>
</dbReference>
<accession>A0AA38S335</accession>
<dbReference type="PROSITE" id="PS50104">
    <property type="entry name" value="TIR"/>
    <property type="match status" value="1"/>
</dbReference>
<dbReference type="PRINTS" id="PR00364">
    <property type="entry name" value="DISEASERSIST"/>
</dbReference>
<dbReference type="PANTHER" id="PTHR11017:SF313">
    <property type="entry name" value="TIR DOMAIN, P-LOOP CONTAINING NUCLEOSIDE TRIPHOSPHATE HYDROLASE"/>
    <property type="match status" value="1"/>
</dbReference>
<feature type="domain" description="TIR" evidence="5">
    <location>
        <begin position="4"/>
        <end position="179"/>
    </location>
</feature>
<dbReference type="InterPro" id="IPR032675">
    <property type="entry name" value="LRR_dom_sf"/>
</dbReference>
<dbReference type="SUPFAM" id="SSF52058">
    <property type="entry name" value="L domain-like"/>
    <property type="match status" value="1"/>
</dbReference>
<name>A0AA38S335_9ASTR</name>
<dbReference type="GO" id="GO:0006952">
    <property type="term" value="P:defense response"/>
    <property type="evidence" value="ECO:0007669"/>
    <property type="project" value="InterPro"/>
</dbReference>
<evidence type="ECO:0000256" key="3">
    <source>
        <dbReference type="ARBA" id="ARBA00023027"/>
    </source>
</evidence>
<sequence length="666" mass="75602">MWDKLPRLFFILAKIPNSLNFTDHLYNALVNANITTFLDDEEIETGKDLKPELEDAIKASRASIILLSKNYASSRWCLDELVIILEQHKNANHIVIPIFYHVEPTHVRKQESSFGDAMAEHKQRMEAIENVEERSKLAKKMEIWKKALREVADLKGQDAKGMQETKFIDEIVKDIYQRLGVLVRATSMPILYGMEYDIRKITSWLKDGSSHTVDIFAVLGLSGIGKTSLARHVHESHRHLFDRSSFIEGVNEKCSQQVDRLLHLQKQLADDISKPSPIQIHDVLKYTSLIENALARQKVFIVLDDIDSLKQLDALLGKKGFHPGSKVIITAKDVSLTEKYVPVDSIVQPKLTKLFLKGLDKEASLQLLSHHAFKGNGPKEGYGEVSENLTVYCQGHPLALKVLGEALHERDVAEWKECIEGLKEAPNFHLQKALQMSFDAGAEPEINLNYTETILKACGICTLQGITNLIDKCLLTIGYPNKLRMHQLLQEMGRDVARQESPDKPWRRSRLCRHEDSFKVLEQKKGTGKVKGLLLDMELLEKEKSCGSVELTTVALSKMYNLMLLNLNYVQLSGSYNNFPQKLRLLCMRGSPLKSIPLDMKMKNLVDLDMSYSNLEFFDLAYGNLQQTSKMQNIERQFANSGITAKARSREESEREENRSGLGRSS</sequence>
<evidence type="ECO:0000256" key="2">
    <source>
        <dbReference type="ARBA" id="ARBA00022737"/>
    </source>
</evidence>
<reference evidence="6" key="1">
    <citation type="submission" date="2023-03" db="EMBL/GenBank/DDBJ databases">
        <title>Chromosome-scale reference genome and RAD-based genetic map of yellow starthistle (Centaurea solstitialis) reveal putative structural variation and QTLs associated with invader traits.</title>
        <authorList>
            <person name="Reatini B."/>
            <person name="Cang F.A."/>
            <person name="Jiang Q."/>
            <person name="Mckibben M.T.W."/>
            <person name="Barker M.S."/>
            <person name="Rieseberg L.H."/>
            <person name="Dlugosch K.M."/>
        </authorList>
    </citation>
    <scope>NUCLEOTIDE SEQUENCE</scope>
    <source>
        <strain evidence="6">CAN-66</strain>
        <tissue evidence="6">Leaf</tissue>
    </source>
</reference>
<evidence type="ECO:0000259" key="5">
    <source>
        <dbReference type="PROSITE" id="PS50104"/>
    </source>
</evidence>
<dbReference type="InterPro" id="IPR027417">
    <property type="entry name" value="P-loop_NTPase"/>
</dbReference>
<dbReference type="PANTHER" id="PTHR11017">
    <property type="entry name" value="LEUCINE-RICH REPEAT-CONTAINING PROTEIN"/>
    <property type="match status" value="1"/>
</dbReference>
<dbReference type="InterPro" id="IPR000157">
    <property type="entry name" value="TIR_dom"/>
</dbReference>
<keyword evidence="7" id="KW-1185">Reference proteome</keyword>
<dbReference type="Gene3D" id="1.10.8.430">
    <property type="entry name" value="Helical domain of apoptotic protease-activating factors"/>
    <property type="match status" value="1"/>
</dbReference>
<keyword evidence="2" id="KW-0677">Repeat</keyword>
<evidence type="ECO:0000256" key="4">
    <source>
        <dbReference type="SAM" id="MobiDB-lite"/>
    </source>
</evidence>
<dbReference type="Gene3D" id="3.80.10.10">
    <property type="entry name" value="Ribonuclease Inhibitor"/>
    <property type="match status" value="1"/>
</dbReference>
<dbReference type="Proteomes" id="UP001172457">
    <property type="component" value="Unassembled WGS sequence"/>
</dbReference>
<dbReference type="GO" id="GO:0043531">
    <property type="term" value="F:ADP binding"/>
    <property type="evidence" value="ECO:0007669"/>
    <property type="project" value="InterPro"/>
</dbReference>
<dbReference type="InterPro" id="IPR042197">
    <property type="entry name" value="Apaf_helical"/>
</dbReference>